<sequence>MMSALQEMSNSLTGIFKWQIYTTSGIIRIVNLEECKRKFEQPSKGNGSHAKFRQQCEQNKTGGHLFPAFHMICEGYSANGYHFSIKAAGIIINKKRGKASQQGGSNHQSSLLLNTTCKHTRRDFYLADEGILCQGEIFVL</sequence>
<reference evidence="1 2" key="1">
    <citation type="journal article" date="2018" name="Science">
        <title>The opium poppy genome and morphinan production.</title>
        <authorList>
            <person name="Guo L."/>
            <person name="Winzer T."/>
            <person name="Yang X."/>
            <person name="Li Y."/>
            <person name="Ning Z."/>
            <person name="He Z."/>
            <person name="Teodor R."/>
            <person name="Lu Y."/>
            <person name="Bowser T.A."/>
            <person name="Graham I.A."/>
            <person name="Ye K."/>
        </authorList>
    </citation>
    <scope>NUCLEOTIDE SEQUENCE [LARGE SCALE GENOMIC DNA]</scope>
    <source>
        <strain evidence="2">cv. HN1</strain>
        <tissue evidence="1">Leaves</tissue>
    </source>
</reference>
<dbReference type="EMBL" id="CM010716">
    <property type="protein sequence ID" value="RZC52646.1"/>
    <property type="molecule type" value="Genomic_DNA"/>
</dbReference>
<gene>
    <name evidence="1" type="ORF">C5167_021064</name>
</gene>
<dbReference type="Proteomes" id="UP000316621">
    <property type="component" value="Chromosome 2"/>
</dbReference>
<keyword evidence="2" id="KW-1185">Reference proteome</keyword>
<accession>A0A4Y7IWW4</accession>
<name>A0A4Y7IWW4_PAPSO</name>
<dbReference type="AlphaFoldDB" id="A0A4Y7IWW4"/>
<evidence type="ECO:0000313" key="2">
    <source>
        <dbReference type="Proteomes" id="UP000316621"/>
    </source>
</evidence>
<evidence type="ECO:0000313" key="1">
    <source>
        <dbReference type="EMBL" id="RZC52646.1"/>
    </source>
</evidence>
<proteinExistence type="predicted"/>
<organism evidence="1 2">
    <name type="scientific">Papaver somniferum</name>
    <name type="common">Opium poppy</name>
    <dbReference type="NCBI Taxonomy" id="3469"/>
    <lineage>
        <taxon>Eukaryota</taxon>
        <taxon>Viridiplantae</taxon>
        <taxon>Streptophyta</taxon>
        <taxon>Embryophyta</taxon>
        <taxon>Tracheophyta</taxon>
        <taxon>Spermatophyta</taxon>
        <taxon>Magnoliopsida</taxon>
        <taxon>Ranunculales</taxon>
        <taxon>Papaveraceae</taxon>
        <taxon>Papaveroideae</taxon>
        <taxon>Papaver</taxon>
    </lineage>
</organism>
<dbReference type="Gramene" id="RZC52646">
    <property type="protein sequence ID" value="RZC52646"/>
    <property type="gene ID" value="C5167_021064"/>
</dbReference>
<protein>
    <submittedName>
        <fullName evidence="1">Uncharacterized protein</fullName>
    </submittedName>
</protein>